<dbReference type="EMBL" id="LNYH01000030">
    <property type="protein sequence ID" value="KTD30534.1"/>
    <property type="molecule type" value="Genomic_DNA"/>
</dbReference>
<dbReference type="PATRIC" id="fig|454.4.peg.770"/>
<accession>A0A0W0WEU8</accession>
<keyword evidence="1" id="KW-0472">Membrane</keyword>
<name>A0A0W0WEU8_9GAMM</name>
<comment type="caution">
    <text evidence="3">The sequence shown here is derived from an EMBL/GenBank/DDBJ whole genome shotgun (WGS) entry which is preliminary data.</text>
</comment>
<evidence type="ECO:0000259" key="2">
    <source>
        <dbReference type="Pfam" id="PF00144"/>
    </source>
</evidence>
<dbReference type="InterPro" id="IPR012338">
    <property type="entry name" value="Beta-lactam/transpept-like"/>
</dbReference>
<keyword evidence="1" id="KW-0812">Transmembrane</keyword>
<keyword evidence="3" id="KW-0645">Protease</keyword>
<dbReference type="OrthoDB" id="9799367at2"/>
<gene>
    <name evidence="3" type="ORF">Lisr_0716</name>
</gene>
<dbReference type="InterPro" id="IPR050491">
    <property type="entry name" value="AmpC-like"/>
</dbReference>
<protein>
    <submittedName>
        <fullName evidence="3">(Serine-type) D-alanyl-D-alanine carboxypeptidase</fullName>
    </submittedName>
</protein>
<proteinExistence type="predicted"/>
<organism evidence="3 4">
    <name type="scientific">Legionella israelensis</name>
    <dbReference type="NCBI Taxonomy" id="454"/>
    <lineage>
        <taxon>Bacteria</taxon>
        <taxon>Pseudomonadati</taxon>
        <taxon>Pseudomonadota</taxon>
        <taxon>Gammaproteobacteria</taxon>
        <taxon>Legionellales</taxon>
        <taxon>Legionellaceae</taxon>
        <taxon>Legionella</taxon>
    </lineage>
</organism>
<dbReference type="Gene3D" id="3.40.710.10">
    <property type="entry name" value="DD-peptidase/beta-lactamase superfamily"/>
    <property type="match status" value="1"/>
</dbReference>
<dbReference type="PANTHER" id="PTHR46825:SF7">
    <property type="entry name" value="D-ALANYL-D-ALANINE CARBOXYPEPTIDASE"/>
    <property type="match status" value="1"/>
</dbReference>
<dbReference type="PANTHER" id="PTHR46825">
    <property type="entry name" value="D-ALANYL-D-ALANINE-CARBOXYPEPTIDASE/ENDOPEPTIDASE AMPH"/>
    <property type="match status" value="1"/>
</dbReference>
<feature type="domain" description="Beta-lactamase-related" evidence="2">
    <location>
        <begin position="191"/>
        <end position="509"/>
    </location>
</feature>
<keyword evidence="3" id="KW-0378">Hydrolase</keyword>
<dbReference type="InterPro" id="IPR001466">
    <property type="entry name" value="Beta-lactam-related"/>
</dbReference>
<dbReference type="RefSeq" id="WP_058501095.1">
    <property type="nucleotide sequence ID" value="NZ_CAAAJA010000059.1"/>
</dbReference>
<evidence type="ECO:0000256" key="1">
    <source>
        <dbReference type="SAM" id="Phobius"/>
    </source>
</evidence>
<sequence>MIFIPSKTASVVKRLVFSIIHIKMNAKKLHYFIGSLLFLASCMLQAMMTDSISKPTFSVIAIKKAPDNLLGNDISFAQYQIVNNTKITRILTMVPIPGVTQLLGPNLCGNPFILAPQASCLLNLQLNASLMTSIHSGPVICKTKGSGDNGPSPFLCSQPSFQDQLNVEVSPCLPGKCLPSTIASQLRIITNQFRQQYAIPGIVSGIWIGGRGQLIIENGFADLARLIPINRSDHFRIGSITKSFTVTVMLQLIEQGLLQLSAPLSHFLPGIQNGNATMKQLANMRSGIFNYTEDPDFVNEFFNDLTRVWSPLELISIANDNLPYFPAGTNWHYSNTNTVILGVIIERLTHQLIANEITQRLLIPLRLSNTFYPYTLPIPEPFAHGYGLSPLQDLTNTSPTGAAASGAMISRLDDLHAWGIALGKGQLLSAGMQKIRIASLMPVVFSPCADTVPGRGPVNCPEYDKYGMGIGEIQGWIGHTGEFVGYTSLVMYHPQTDSTIVILMNIFGQSQHLPTALFKEYLKVLSP</sequence>
<evidence type="ECO:0000313" key="3">
    <source>
        <dbReference type="EMBL" id="KTD30534.1"/>
    </source>
</evidence>
<keyword evidence="4" id="KW-1185">Reference proteome</keyword>
<reference evidence="3 4" key="1">
    <citation type="submission" date="2015-11" db="EMBL/GenBank/DDBJ databases">
        <title>Genomic analysis of 38 Legionella species identifies large and diverse effector repertoires.</title>
        <authorList>
            <person name="Burstein D."/>
            <person name="Amaro F."/>
            <person name="Zusman T."/>
            <person name="Lifshitz Z."/>
            <person name="Cohen O."/>
            <person name="Gilbert J.A."/>
            <person name="Pupko T."/>
            <person name="Shuman H.A."/>
            <person name="Segal G."/>
        </authorList>
    </citation>
    <scope>NUCLEOTIDE SEQUENCE [LARGE SCALE GENOMIC DNA]</scope>
    <source>
        <strain evidence="3 4">Bercovier 4</strain>
    </source>
</reference>
<keyword evidence="3" id="KW-0121">Carboxypeptidase</keyword>
<dbReference type="Pfam" id="PF00144">
    <property type="entry name" value="Beta-lactamase"/>
    <property type="match status" value="1"/>
</dbReference>
<keyword evidence="1" id="KW-1133">Transmembrane helix</keyword>
<dbReference type="GO" id="GO:0004180">
    <property type="term" value="F:carboxypeptidase activity"/>
    <property type="evidence" value="ECO:0007669"/>
    <property type="project" value="UniProtKB-KW"/>
</dbReference>
<dbReference type="AlphaFoldDB" id="A0A0W0WEU8"/>
<evidence type="ECO:0000313" key="4">
    <source>
        <dbReference type="Proteomes" id="UP000054761"/>
    </source>
</evidence>
<feature type="transmembrane region" description="Helical" evidence="1">
    <location>
        <begin position="29"/>
        <end position="48"/>
    </location>
</feature>
<dbReference type="SUPFAM" id="SSF56601">
    <property type="entry name" value="beta-lactamase/transpeptidase-like"/>
    <property type="match status" value="1"/>
</dbReference>
<dbReference type="Proteomes" id="UP000054761">
    <property type="component" value="Unassembled WGS sequence"/>
</dbReference>
<dbReference type="STRING" id="454.Lisr_0716"/>